<evidence type="ECO:0000313" key="2">
    <source>
        <dbReference type="Proteomes" id="UP000630528"/>
    </source>
</evidence>
<evidence type="ECO:0000313" key="1">
    <source>
        <dbReference type="EMBL" id="MBK6007136.1"/>
    </source>
</evidence>
<gene>
    <name evidence="1" type="ORF">JJB11_13630</name>
</gene>
<reference evidence="1" key="2">
    <citation type="submission" date="2021-01" db="EMBL/GenBank/DDBJ databases">
        <authorList>
            <person name="Kang M."/>
        </authorList>
    </citation>
    <scope>NUCLEOTIDE SEQUENCE</scope>
    <source>
        <strain evidence="1">KACC 17527</strain>
    </source>
</reference>
<name>A0A934TT78_9BURK</name>
<accession>A0A934TT78</accession>
<sequence length="87" mass="9259">MSIATYTAGTPAGGSGCQRVWYGDRARPASMQVLATYYFVGGHVQRLVGHVPGGTDYECHYRDGELDAARSLNAAQCPKASEAKPLP</sequence>
<protein>
    <submittedName>
        <fullName evidence="1">Uncharacterized protein</fullName>
    </submittedName>
</protein>
<dbReference type="RefSeq" id="WP_201171988.1">
    <property type="nucleotide sequence ID" value="NZ_JAEPWM010000005.1"/>
</dbReference>
<comment type="caution">
    <text evidence="1">The sequence shown here is derived from an EMBL/GenBank/DDBJ whole genome shotgun (WGS) entry which is preliminary data.</text>
</comment>
<keyword evidence="2" id="KW-1185">Reference proteome</keyword>
<dbReference type="Proteomes" id="UP000630528">
    <property type="component" value="Unassembled WGS sequence"/>
</dbReference>
<proteinExistence type="predicted"/>
<organism evidence="1 2">
    <name type="scientific">Ramlibacter ginsenosidimutans</name>
    <dbReference type="NCBI Taxonomy" id="502333"/>
    <lineage>
        <taxon>Bacteria</taxon>
        <taxon>Pseudomonadati</taxon>
        <taxon>Pseudomonadota</taxon>
        <taxon>Betaproteobacteria</taxon>
        <taxon>Burkholderiales</taxon>
        <taxon>Comamonadaceae</taxon>
        <taxon>Ramlibacter</taxon>
    </lineage>
</organism>
<reference evidence="1" key="1">
    <citation type="journal article" date="2012" name="J. Microbiol. Biotechnol.">
        <title>Ramlibacter ginsenosidimutans sp. nov., with ginsenoside-converting activity.</title>
        <authorList>
            <person name="Wang L."/>
            <person name="An D.S."/>
            <person name="Kim S.G."/>
            <person name="Jin F.X."/>
            <person name="Kim S.C."/>
            <person name="Lee S.T."/>
            <person name="Im W.T."/>
        </authorList>
    </citation>
    <scope>NUCLEOTIDE SEQUENCE</scope>
    <source>
        <strain evidence="1">KACC 17527</strain>
    </source>
</reference>
<dbReference type="EMBL" id="JAEPWM010000005">
    <property type="protein sequence ID" value="MBK6007136.1"/>
    <property type="molecule type" value="Genomic_DNA"/>
</dbReference>
<dbReference type="AlphaFoldDB" id="A0A934TT78"/>